<dbReference type="PRINTS" id="PR00354">
    <property type="entry name" value="7FE8SFRDOXIN"/>
</dbReference>
<dbReference type="InterPro" id="IPR054830">
    <property type="entry name" value="FdxA_Actino"/>
</dbReference>
<feature type="compositionally biased region" description="Low complexity" evidence="13">
    <location>
        <begin position="18"/>
        <end position="37"/>
    </location>
</feature>
<dbReference type="Gene3D" id="3.30.70.20">
    <property type="match status" value="1"/>
</dbReference>
<dbReference type="InterPro" id="IPR017900">
    <property type="entry name" value="4Fe4S_Fe_S_CS"/>
</dbReference>
<accession>A0ABQ6JFR2</accession>
<evidence type="ECO:0000256" key="10">
    <source>
        <dbReference type="ARBA" id="ARBA00023014"/>
    </source>
</evidence>
<keyword evidence="16" id="KW-1185">Reference proteome</keyword>
<dbReference type="Pfam" id="PF00037">
    <property type="entry name" value="Fer4"/>
    <property type="match status" value="1"/>
</dbReference>
<comment type="function">
    <text evidence="2 12">Ferredoxins are iron-sulfur proteins that transfer electrons in a wide variety of metabolic reactions.</text>
</comment>
<keyword evidence="6 12" id="KW-0479">Metal-binding</keyword>
<comment type="cofactor">
    <cofactor evidence="1 12">
        <name>[4Fe-4S] cluster</name>
        <dbReference type="ChEBI" id="CHEBI:49883"/>
    </cofactor>
</comment>
<keyword evidence="10 12" id="KW-0411">Iron-sulfur</keyword>
<evidence type="ECO:0000313" key="15">
    <source>
        <dbReference type="EMBL" id="GMA86045.1"/>
    </source>
</evidence>
<comment type="cofactor">
    <cofactor evidence="12">
        <name>[3Fe-4S] cluster</name>
        <dbReference type="ChEBI" id="CHEBI:21137"/>
    </cofactor>
    <text evidence="12">Binds 1 [3Fe-4S] cluster.</text>
</comment>
<gene>
    <name evidence="15" type="ORF">GCM10025868_12950</name>
</gene>
<dbReference type="InterPro" id="IPR017896">
    <property type="entry name" value="4Fe4S_Fe-S-bd"/>
</dbReference>
<evidence type="ECO:0000256" key="9">
    <source>
        <dbReference type="ARBA" id="ARBA00023004"/>
    </source>
</evidence>
<evidence type="ECO:0000256" key="4">
    <source>
        <dbReference type="ARBA" id="ARBA00022448"/>
    </source>
</evidence>
<dbReference type="SUPFAM" id="SSF54862">
    <property type="entry name" value="4Fe-4S ferredoxins"/>
    <property type="match status" value="1"/>
</dbReference>
<dbReference type="NCBIfam" id="NF045480">
    <property type="entry name" value="FdxA_Actino"/>
    <property type="match status" value="1"/>
</dbReference>
<feature type="domain" description="4Fe-4S ferredoxin-type" evidence="14">
    <location>
        <begin position="112"/>
        <end position="141"/>
    </location>
</feature>
<evidence type="ECO:0000256" key="5">
    <source>
        <dbReference type="ARBA" id="ARBA00022485"/>
    </source>
</evidence>
<organism evidence="15 16">
    <name type="scientific">Angustibacter aerolatus</name>
    <dbReference type="NCBI Taxonomy" id="1162965"/>
    <lineage>
        <taxon>Bacteria</taxon>
        <taxon>Bacillati</taxon>
        <taxon>Actinomycetota</taxon>
        <taxon>Actinomycetes</taxon>
        <taxon>Kineosporiales</taxon>
        <taxon>Kineosporiaceae</taxon>
    </lineage>
</organism>
<dbReference type="EMBL" id="BSUZ01000001">
    <property type="protein sequence ID" value="GMA86045.1"/>
    <property type="molecule type" value="Genomic_DNA"/>
</dbReference>
<evidence type="ECO:0000256" key="11">
    <source>
        <dbReference type="ARBA" id="ARBA00023291"/>
    </source>
</evidence>
<keyword evidence="4 12" id="KW-0813">Transport</keyword>
<dbReference type="Proteomes" id="UP001157017">
    <property type="component" value="Unassembled WGS sequence"/>
</dbReference>
<reference evidence="16" key="1">
    <citation type="journal article" date="2019" name="Int. J. Syst. Evol. Microbiol.">
        <title>The Global Catalogue of Microorganisms (GCM) 10K type strain sequencing project: providing services to taxonomists for standard genome sequencing and annotation.</title>
        <authorList>
            <consortium name="The Broad Institute Genomics Platform"/>
            <consortium name="The Broad Institute Genome Sequencing Center for Infectious Disease"/>
            <person name="Wu L."/>
            <person name="Ma J."/>
        </authorList>
    </citation>
    <scope>NUCLEOTIDE SEQUENCE [LARGE SCALE GENOMIC DNA]</scope>
    <source>
        <strain evidence="16">NBRC 108730</strain>
    </source>
</reference>
<dbReference type="PROSITE" id="PS51379">
    <property type="entry name" value="4FE4S_FER_2"/>
    <property type="match status" value="1"/>
</dbReference>
<keyword evidence="9 12" id="KW-0408">Iron</keyword>
<dbReference type="PANTHER" id="PTHR42859:SF2">
    <property type="entry name" value="FERREDOXIN"/>
    <property type="match status" value="1"/>
</dbReference>
<evidence type="ECO:0000313" key="16">
    <source>
        <dbReference type="Proteomes" id="UP001157017"/>
    </source>
</evidence>
<keyword evidence="5 12" id="KW-0004">4Fe-4S</keyword>
<protein>
    <recommendedName>
        <fullName evidence="3 12">Ferredoxin</fullName>
    </recommendedName>
</protein>
<evidence type="ECO:0000259" key="14">
    <source>
        <dbReference type="PROSITE" id="PS51379"/>
    </source>
</evidence>
<dbReference type="InterPro" id="IPR050294">
    <property type="entry name" value="RnfB_subfamily"/>
</dbReference>
<evidence type="ECO:0000256" key="1">
    <source>
        <dbReference type="ARBA" id="ARBA00001966"/>
    </source>
</evidence>
<comment type="caution">
    <text evidence="15">The sequence shown here is derived from an EMBL/GenBank/DDBJ whole genome shotgun (WGS) entry which is preliminary data.</text>
</comment>
<evidence type="ECO:0000256" key="6">
    <source>
        <dbReference type="ARBA" id="ARBA00022723"/>
    </source>
</evidence>
<feature type="region of interest" description="Disordered" evidence="13">
    <location>
        <begin position="1"/>
        <end position="53"/>
    </location>
</feature>
<dbReference type="PANTHER" id="PTHR42859">
    <property type="entry name" value="OXIDOREDUCTASE"/>
    <property type="match status" value="1"/>
</dbReference>
<evidence type="ECO:0000256" key="3">
    <source>
        <dbReference type="ARBA" id="ARBA00013529"/>
    </source>
</evidence>
<evidence type="ECO:0000256" key="12">
    <source>
        <dbReference type="RuleBase" id="RU365098"/>
    </source>
</evidence>
<keyword evidence="11 12" id="KW-0003">3Fe-4S</keyword>
<evidence type="ECO:0000256" key="13">
    <source>
        <dbReference type="SAM" id="MobiDB-lite"/>
    </source>
</evidence>
<keyword evidence="8 12" id="KW-0249">Electron transport</keyword>
<evidence type="ECO:0000256" key="7">
    <source>
        <dbReference type="ARBA" id="ARBA00022737"/>
    </source>
</evidence>
<dbReference type="InterPro" id="IPR000813">
    <property type="entry name" value="7Fe_ferredoxin"/>
</dbReference>
<proteinExistence type="predicted"/>
<dbReference type="PROSITE" id="PS00198">
    <property type="entry name" value="4FE4S_FER_1"/>
    <property type="match status" value="1"/>
</dbReference>
<name>A0ABQ6JFR2_9ACTN</name>
<evidence type="ECO:0000256" key="8">
    <source>
        <dbReference type="ARBA" id="ARBA00022982"/>
    </source>
</evidence>
<keyword evidence="7" id="KW-0677">Repeat</keyword>
<evidence type="ECO:0000256" key="2">
    <source>
        <dbReference type="ARBA" id="ARBA00003532"/>
    </source>
</evidence>
<sequence length="189" mass="20240">MRTRASPAGSHASRLAEQVAHPAAGQPAAQHDAPPHVVRAHPRSRLSGHQTPSVRCARPAAILGAGQSPGSTVPAEEEDTAVTYVIAQPCVDLKDKACIEECPVDCIYEGERSLYIHPDECVDCGACEPVCPVEAIYYEDDVPEQWKEYYTANVEFFDDLGSPGGAAKMGLISKDHAIISALPPQEHAE</sequence>